<dbReference type="InterPro" id="IPR020616">
    <property type="entry name" value="Thiolase_N"/>
</dbReference>
<dbReference type="Proteomes" id="UP000570678">
    <property type="component" value="Unassembled WGS sequence"/>
</dbReference>
<evidence type="ECO:0000313" key="3">
    <source>
        <dbReference type="EMBL" id="NKY58333.1"/>
    </source>
</evidence>
<dbReference type="EMBL" id="JAAXOT010000010">
    <property type="protein sequence ID" value="NKY58333.1"/>
    <property type="molecule type" value="Genomic_DNA"/>
</dbReference>
<dbReference type="InterPro" id="IPR055140">
    <property type="entry name" value="Thiolase_C_2"/>
</dbReference>
<dbReference type="Gene3D" id="3.40.47.10">
    <property type="match status" value="1"/>
</dbReference>
<feature type="domain" description="Thiolase N-terminal" evidence="1">
    <location>
        <begin position="3"/>
        <end position="126"/>
    </location>
</feature>
<dbReference type="InterPro" id="IPR016039">
    <property type="entry name" value="Thiolase-like"/>
</dbReference>
<dbReference type="CDD" id="cd00829">
    <property type="entry name" value="SCP-x_thiolase"/>
    <property type="match status" value="1"/>
</dbReference>
<evidence type="ECO:0000259" key="1">
    <source>
        <dbReference type="Pfam" id="PF00108"/>
    </source>
</evidence>
<gene>
    <name evidence="3" type="ORF">HGA15_19755</name>
</gene>
<dbReference type="AlphaFoldDB" id="A0A846YHE8"/>
<keyword evidence="4" id="KW-1185">Reference proteome</keyword>
<reference evidence="3 4" key="1">
    <citation type="submission" date="2020-04" db="EMBL/GenBank/DDBJ databases">
        <title>MicrobeNet Type strains.</title>
        <authorList>
            <person name="Nicholson A.C."/>
        </authorList>
    </citation>
    <scope>NUCLEOTIDE SEQUENCE [LARGE SCALE GENOMIC DNA]</scope>
    <source>
        <strain evidence="3 4">JCM 3332</strain>
    </source>
</reference>
<accession>A0A846YHE8</accession>
<sequence>MSFIVGVGMTPFRYDVASTVKGLTAAAITAACSDAGVSPGAIDSVFFANSGQGVLEGQHAVRGQVALRAMGIQGVPVTNVENACAGGSTALTSAIAAVRAGMADVALAVGVEKMSDPDRSRSFEIFAGGWDVTAAEVTMARLRTLGTSVKVPTQYHDLNGKSLFMDVYAALIKDHMARFGTTTYDLAVVTEKNRTHAAGNPGAQFRSPMTAAEVLASRMVTWPLTVPMCAPLADGAAAAIVCREESLNRFSRGRAVRIAASALGTGTDRNVDDFTNHLVSRTARRAYDEAGIGPHDIDVAEVHDATSFAEIWQCENLGLCDFGMGAELARSGDTAIGGRIPVNPSGGLECKGHPIAATGLGQVHEIVTQLRGEAETRQVEGASRGLVENGGGFIGFEEAVASILILER</sequence>
<dbReference type="SUPFAM" id="SSF53901">
    <property type="entry name" value="Thiolase-like"/>
    <property type="match status" value="2"/>
</dbReference>
<dbReference type="Pfam" id="PF00108">
    <property type="entry name" value="Thiolase_N"/>
    <property type="match status" value="1"/>
</dbReference>
<name>A0A846YHE8_9NOCA</name>
<dbReference type="PANTHER" id="PTHR42870:SF1">
    <property type="entry name" value="NON-SPECIFIC LIPID-TRANSFER PROTEIN-LIKE 2"/>
    <property type="match status" value="1"/>
</dbReference>
<comment type="caution">
    <text evidence="3">The sequence shown here is derived from an EMBL/GenBank/DDBJ whole genome shotgun (WGS) entry which is preliminary data.</text>
</comment>
<dbReference type="PANTHER" id="PTHR42870">
    <property type="entry name" value="ACETYL-COA C-ACETYLTRANSFERASE"/>
    <property type="match status" value="1"/>
</dbReference>
<organism evidence="3 4">
    <name type="scientific">Nocardia flavorosea</name>
    <dbReference type="NCBI Taxonomy" id="53429"/>
    <lineage>
        <taxon>Bacteria</taxon>
        <taxon>Bacillati</taxon>
        <taxon>Actinomycetota</taxon>
        <taxon>Actinomycetes</taxon>
        <taxon>Mycobacteriales</taxon>
        <taxon>Nocardiaceae</taxon>
        <taxon>Nocardia</taxon>
    </lineage>
</organism>
<protein>
    <submittedName>
        <fullName evidence="3">Thiolase family protein</fullName>
    </submittedName>
</protein>
<dbReference type="GO" id="GO:0016747">
    <property type="term" value="F:acyltransferase activity, transferring groups other than amino-acyl groups"/>
    <property type="evidence" value="ECO:0007669"/>
    <property type="project" value="InterPro"/>
</dbReference>
<dbReference type="PIRSF" id="PIRSF000429">
    <property type="entry name" value="Ac-CoA_Ac_transf"/>
    <property type="match status" value="1"/>
</dbReference>
<evidence type="ECO:0000259" key="2">
    <source>
        <dbReference type="Pfam" id="PF22691"/>
    </source>
</evidence>
<proteinExistence type="predicted"/>
<dbReference type="InterPro" id="IPR002155">
    <property type="entry name" value="Thiolase"/>
</dbReference>
<evidence type="ECO:0000313" key="4">
    <source>
        <dbReference type="Proteomes" id="UP000570678"/>
    </source>
</evidence>
<dbReference type="RefSeq" id="WP_062979526.1">
    <property type="nucleotide sequence ID" value="NZ_JAAXOT010000010.1"/>
</dbReference>
<dbReference type="Pfam" id="PF22691">
    <property type="entry name" value="Thiolase_C_1"/>
    <property type="match status" value="1"/>
</dbReference>
<feature type="domain" description="Thiolase C-terminal" evidence="2">
    <location>
        <begin position="270"/>
        <end position="395"/>
    </location>
</feature>